<dbReference type="InterPro" id="IPR011701">
    <property type="entry name" value="MFS"/>
</dbReference>
<feature type="transmembrane region" description="Helical" evidence="7">
    <location>
        <begin position="179"/>
        <end position="198"/>
    </location>
</feature>
<evidence type="ECO:0000313" key="8">
    <source>
        <dbReference type="EMBL" id="KAF5725255.1"/>
    </source>
</evidence>
<comment type="caution">
    <text evidence="8">The sequence shown here is derived from an EMBL/GenBank/DDBJ whole genome shotgun (WGS) entry which is preliminary data.</text>
</comment>
<feature type="region of interest" description="Disordered" evidence="6">
    <location>
        <begin position="206"/>
        <end position="229"/>
    </location>
</feature>
<sequence>MSESELIPGTIGLVDVHHLRRACDVEGDIVLNPAPSNDPNDPLNWSPWRKTISLICQSLNWLYVLAFGLGPAVLAAILAALRQTAHVPHLNPRSYCKATGTSVWSAYVSSNEQWIAKCIVQGFFVAPIEAIPEVCVTDIYFTHQRGTYMGVYALALTGSNYFAPVISGFIAEYQGWQWVFYWPAIFLAFVFVFLFIFMEETNYSRGPQVSNCQRESLSPPHNDKNNEAGEGPFAIRRQHGIESHAERRLCTKPRNFVQRMSLWKPSLDQKMSRQAWRCLEYLGWPVICFAGFSYGSYLIWFNVTNATASIVLSGSGYNFKPSMVGLSYLSCCFGTVVGSLVSGRMSDWLTIKLARRNNEIMEAEHRLWPLMICVVLVPTSLILWGVGAQQEIHWLFLILAMGALAAACAVGLTISINYLIDCYHGLVGNAIVSIILIRNTMSFAISYG</sequence>
<keyword evidence="2 7" id="KW-0812">Transmembrane</keyword>
<keyword evidence="4 7" id="KW-0472">Membrane</keyword>
<evidence type="ECO:0000256" key="3">
    <source>
        <dbReference type="ARBA" id="ARBA00022989"/>
    </source>
</evidence>
<dbReference type="PANTHER" id="PTHR23502:SF30">
    <property type="entry name" value="TRANSPORTER, PUTATIVE (AFU_ORTHOLOGUE AFUA_8G04702)-RELATED"/>
    <property type="match status" value="1"/>
</dbReference>
<evidence type="ECO:0000256" key="4">
    <source>
        <dbReference type="ARBA" id="ARBA00023136"/>
    </source>
</evidence>
<dbReference type="Proteomes" id="UP000544331">
    <property type="component" value="Unassembled WGS sequence"/>
</dbReference>
<organism evidence="8 9">
    <name type="scientific">Fusarium mundagurra</name>
    <dbReference type="NCBI Taxonomy" id="1567541"/>
    <lineage>
        <taxon>Eukaryota</taxon>
        <taxon>Fungi</taxon>
        <taxon>Dikarya</taxon>
        <taxon>Ascomycota</taxon>
        <taxon>Pezizomycotina</taxon>
        <taxon>Sordariomycetes</taxon>
        <taxon>Hypocreomycetidae</taxon>
        <taxon>Hypocreales</taxon>
        <taxon>Nectriaceae</taxon>
        <taxon>Fusarium</taxon>
        <taxon>Fusarium fujikuroi species complex</taxon>
    </lineage>
</organism>
<reference evidence="8 9" key="1">
    <citation type="submission" date="2020-05" db="EMBL/GenBank/DDBJ databases">
        <title>Identification and distribution of gene clusters putatively required for synthesis of sphingolipid metabolism inhibitors in phylogenetically diverse species of the filamentous fungus Fusarium.</title>
        <authorList>
            <person name="Kim H.-S."/>
            <person name="Busman M."/>
            <person name="Brown D.W."/>
            <person name="Divon H."/>
            <person name="Uhlig S."/>
            <person name="Proctor R.H."/>
        </authorList>
    </citation>
    <scope>NUCLEOTIDE SEQUENCE [LARGE SCALE GENOMIC DNA]</scope>
    <source>
        <strain evidence="8 9">NRRL 66235</strain>
    </source>
</reference>
<dbReference type="Gene3D" id="1.20.1250.20">
    <property type="entry name" value="MFS general substrate transporter like domains"/>
    <property type="match status" value="1"/>
</dbReference>
<comment type="subcellular location">
    <subcellularLocation>
        <location evidence="1">Membrane</location>
        <topology evidence="1">Multi-pass membrane protein</topology>
    </subcellularLocation>
</comment>
<feature type="transmembrane region" description="Helical" evidence="7">
    <location>
        <begin position="61"/>
        <end position="81"/>
    </location>
</feature>
<evidence type="ECO:0000313" key="9">
    <source>
        <dbReference type="Proteomes" id="UP000544331"/>
    </source>
</evidence>
<dbReference type="PANTHER" id="PTHR23502">
    <property type="entry name" value="MAJOR FACILITATOR SUPERFAMILY"/>
    <property type="match status" value="1"/>
</dbReference>
<evidence type="ECO:0000256" key="7">
    <source>
        <dbReference type="SAM" id="Phobius"/>
    </source>
</evidence>
<feature type="transmembrane region" description="Helical" evidence="7">
    <location>
        <begin position="392"/>
        <end position="414"/>
    </location>
</feature>
<dbReference type="EMBL" id="JAAOAN010000001">
    <property type="protein sequence ID" value="KAF5725255.1"/>
    <property type="molecule type" value="Genomic_DNA"/>
</dbReference>
<accession>A0A8H5Z5M8</accession>
<dbReference type="SUPFAM" id="SSF103473">
    <property type="entry name" value="MFS general substrate transporter"/>
    <property type="match status" value="1"/>
</dbReference>
<protein>
    <submittedName>
        <fullName evidence="8">Transporter hol1</fullName>
    </submittedName>
</protein>
<gene>
    <name evidence="8" type="ORF">FMUND_13</name>
</gene>
<feature type="compositionally biased region" description="Polar residues" evidence="6">
    <location>
        <begin position="206"/>
        <end position="216"/>
    </location>
</feature>
<keyword evidence="9" id="KW-1185">Reference proteome</keyword>
<feature type="transmembrane region" description="Helical" evidence="7">
    <location>
        <begin position="281"/>
        <end position="303"/>
    </location>
</feature>
<dbReference type="AlphaFoldDB" id="A0A8H5Z5M8"/>
<keyword evidence="5" id="KW-0325">Glycoprotein</keyword>
<proteinExistence type="predicted"/>
<dbReference type="Pfam" id="PF07690">
    <property type="entry name" value="MFS_1"/>
    <property type="match status" value="1"/>
</dbReference>
<name>A0A8H5Z5M8_9HYPO</name>
<evidence type="ECO:0000256" key="5">
    <source>
        <dbReference type="ARBA" id="ARBA00023180"/>
    </source>
</evidence>
<dbReference type="OrthoDB" id="5215911at2759"/>
<feature type="transmembrane region" description="Helical" evidence="7">
    <location>
        <begin position="151"/>
        <end position="173"/>
    </location>
</feature>
<dbReference type="InterPro" id="IPR036259">
    <property type="entry name" value="MFS_trans_sf"/>
</dbReference>
<evidence type="ECO:0000256" key="2">
    <source>
        <dbReference type="ARBA" id="ARBA00022692"/>
    </source>
</evidence>
<evidence type="ECO:0000256" key="6">
    <source>
        <dbReference type="SAM" id="MobiDB-lite"/>
    </source>
</evidence>
<feature type="transmembrane region" description="Helical" evidence="7">
    <location>
        <begin position="367"/>
        <end position="386"/>
    </location>
</feature>
<dbReference type="GO" id="GO:0005886">
    <property type="term" value="C:plasma membrane"/>
    <property type="evidence" value="ECO:0007669"/>
    <property type="project" value="TreeGrafter"/>
</dbReference>
<keyword evidence="3 7" id="KW-1133">Transmembrane helix</keyword>
<dbReference type="GO" id="GO:0022857">
    <property type="term" value="F:transmembrane transporter activity"/>
    <property type="evidence" value="ECO:0007669"/>
    <property type="project" value="InterPro"/>
</dbReference>
<feature type="transmembrane region" description="Helical" evidence="7">
    <location>
        <begin position="426"/>
        <end position="447"/>
    </location>
</feature>
<feature type="transmembrane region" description="Helical" evidence="7">
    <location>
        <begin position="323"/>
        <end position="346"/>
    </location>
</feature>
<evidence type="ECO:0000256" key="1">
    <source>
        <dbReference type="ARBA" id="ARBA00004141"/>
    </source>
</evidence>